<keyword evidence="1" id="KW-0472">Membrane</keyword>
<keyword evidence="1" id="KW-1133">Transmembrane helix</keyword>
<accession>A0ABX1YT07</accession>
<dbReference type="PROSITE" id="PS51257">
    <property type="entry name" value="PROKAR_LIPOPROTEIN"/>
    <property type="match status" value="1"/>
</dbReference>
<keyword evidence="3" id="KW-1185">Reference proteome</keyword>
<protein>
    <submittedName>
        <fullName evidence="2">DUF3153 domain-containing protein</fullName>
    </submittedName>
</protein>
<feature type="transmembrane region" description="Helical" evidence="1">
    <location>
        <begin position="216"/>
        <end position="235"/>
    </location>
</feature>
<evidence type="ECO:0000256" key="1">
    <source>
        <dbReference type="SAM" id="Phobius"/>
    </source>
</evidence>
<organism evidence="2 3">
    <name type="scientific">Paenibacillus phytohabitans</name>
    <dbReference type="NCBI Taxonomy" id="2654978"/>
    <lineage>
        <taxon>Bacteria</taxon>
        <taxon>Bacillati</taxon>
        <taxon>Bacillota</taxon>
        <taxon>Bacilli</taxon>
        <taxon>Bacillales</taxon>
        <taxon>Paenibacillaceae</taxon>
        <taxon>Paenibacillus</taxon>
    </lineage>
</organism>
<evidence type="ECO:0000313" key="2">
    <source>
        <dbReference type="EMBL" id="NOU82895.1"/>
    </source>
</evidence>
<proteinExistence type="predicted"/>
<dbReference type="EMBL" id="WHOB01000088">
    <property type="protein sequence ID" value="NOU82895.1"/>
    <property type="molecule type" value="Genomic_DNA"/>
</dbReference>
<gene>
    <name evidence="2" type="ORF">GC101_28945</name>
</gene>
<keyword evidence="1" id="KW-0812">Transmembrane</keyword>
<reference evidence="2 3" key="1">
    <citation type="submission" date="2019-10" db="EMBL/GenBank/DDBJ databases">
        <title>Description of Paenibacillus terricola sp. nov.</title>
        <authorList>
            <person name="Carlier A."/>
            <person name="Qi S."/>
        </authorList>
    </citation>
    <scope>NUCLEOTIDE SEQUENCE [LARGE SCALE GENOMIC DNA]</scope>
    <source>
        <strain evidence="2 3">LMG 31459</strain>
    </source>
</reference>
<sequence length="259" mass="28390">MEGQLLKVRGLNGFKVKTVLMMMMLVLLLTGCAQGTAHMTVKKNGSLDLAFSLLLDSRAEKLVSGKIEELLTTRLAAAGIELNKTASGKSTEYQFRKSYASIEELQSSGSSLDIVEAEVGQTNRWLYTRYDVVAQPKLNAYSDEIIDGIGSLSVPKSLVRLLMGTFSVDFKLTIPYDLYGPNNAAEQDGNTLTWHISLADSEPLRLAVYVPDIRNIAIAGGGLLLILAVLITFFIRSRKSRKLKSAPEDPTLNNHRAQP</sequence>
<name>A0ABX1YT07_9BACL</name>
<comment type="caution">
    <text evidence="2">The sequence shown here is derived from an EMBL/GenBank/DDBJ whole genome shotgun (WGS) entry which is preliminary data.</text>
</comment>
<dbReference type="Proteomes" id="UP000596857">
    <property type="component" value="Unassembled WGS sequence"/>
</dbReference>
<evidence type="ECO:0000313" key="3">
    <source>
        <dbReference type="Proteomes" id="UP000596857"/>
    </source>
</evidence>